<feature type="compositionally biased region" description="Pro residues" evidence="1">
    <location>
        <begin position="46"/>
        <end position="62"/>
    </location>
</feature>
<accession>A0A2W2CYP7</accession>
<keyword evidence="2" id="KW-0472">Membrane</keyword>
<keyword evidence="2" id="KW-1133">Transmembrane helix</keyword>
<feature type="region of interest" description="Disordered" evidence="1">
    <location>
        <begin position="43"/>
        <end position="71"/>
    </location>
</feature>
<comment type="caution">
    <text evidence="3">The sequence shown here is derived from an EMBL/GenBank/DDBJ whole genome shotgun (WGS) entry which is preliminary data.</text>
</comment>
<reference evidence="3 4" key="1">
    <citation type="submission" date="2018-01" db="EMBL/GenBank/DDBJ databases">
        <title>Draft genome sequence of Nonomuraea sp. KC333.</title>
        <authorList>
            <person name="Sahin N."/>
            <person name="Saygin H."/>
            <person name="Ay H."/>
        </authorList>
    </citation>
    <scope>NUCLEOTIDE SEQUENCE [LARGE SCALE GENOMIC DNA]</scope>
    <source>
        <strain evidence="3 4">KC333</strain>
    </source>
</reference>
<keyword evidence="4" id="KW-1185">Reference proteome</keyword>
<proteinExistence type="predicted"/>
<evidence type="ECO:0000256" key="1">
    <source>
        <dbReference type="SAM" id="MobiDB-lite"/>
    </source>
</evidence>
<gene>
    <name evidence="3" type="ORF">C1J01_44425</name>
</gene>
<protein>
    <recommendedName>
        <fullName evidence="5">DUF4245 domain-containing protein</fullName>
    </recommendedName>
</protein>
<dbReference type="RefSeq" id="WP_111185049.1">
    <property type="nucleotide sequence ID" value="NZ_POUD01000378.1"/>
</dbReference>
<dbReference type="OrthoDB" id="3469901at2"/>
<organism evidence="3 4">
    <name type="scientific">Nonomuraea aridisoli</name>
    <dbReference type="NCBI Taxonomy" id="2070368"/>
    <lineage>
        <taxon>Bacteria</taxon>
        <taxon>Bacillati</taxon>
        <taxon>Actinomycetota</taxon>
        <taxon>Actinomycetes</taxon>
        <taxon>Streptosporangiales</taxon>
        <taxon>Streptosporangiaceae</taxon>
        <taxon>Nonomuraea</taxon>
    </lineage>
</organism>
<evidence type="ECO:0008006" key="5">
    <source>
        <dbReference type="Google" id="ProtNLM"/>
    </source>
</evidence>
<name>A0A2W2CYP7_9ACTN</name>
<dbReference type="Proteomes" id="UP000249304">
    <property type="component" value="Unassembled WGS sequence"/>
</dbReference>
<sequence>MIAEGQNIGQGRRAALAALAFAVTALIIYALFSSGFGRPPRVAMETPPPAPVPTASPAPSPDRPAAAGAAEPSPIAVVSDRLWLTYLPRGLERGGGGTIEPAPGAEGVRARYTSATGFVEVQVEHGTVAADWDGFRERVTVRDSRATTVRGRPAVVGRHPDGGRVIAWLERPGTGVWIRVSDSLSDELVRIAASVRAPVGD</sequence>
<evidence type="ECO:0000313" key="4">
    <source>
        <dbReference type="Proteomes" id="UP000249304"/>
    </source>
</evidence>
<evidence type="ECO:0000256" key="2">
    <source>
        <dbReference type="SAM" id="Phobius"/>
    </source>
</evidence>
<dbReference type="EMBL" id="POUD01000378">
    <property type="protein sequence ID" value="PZG04656.1"/>
    <property type="molecule type" value="Genomic_DNA"/>
</dbReference>
<evidence type="ECO:0000313" key="3">
    <source>
        <dbReference type="EMBL" id="PZG04656.1"/>
    </source>
</evidence>
<keyword evidence="2" id="KW-0812">Transmembrane</keyword>
<feature type="transmembrane region" description="Helical" evidence="2">
    <location>
        <begin position="14"/>
        <end position="32"/>
    </location>
</feature>
<dbReference type="AlphaFoldDB" id="A0A2W2CYP7"/>